<dbReference type="RefSeq" id="WP_235444234.1">
    <property type="nucleotide sequence ID" value="NZ_AYXY01000001.1"/>
</dbReference>
<dbReference type="InterPro" id="IPR011051">
    <property type="entry name" value="RmlC_Cupin_sf"/>
</dbReference>
<organism evidence="1 2">
    <name type="scientific">Zhouia amylolytica AD3</name>
    <dbReference type="NCBI Taxonomy" id="1286632"/>
    <lineage>
        <taxon>Bacteria</taxon>
        <taxon>Pseudomonadati</taxon>
        <taxon>Bacteroidota</taxon>
        <taxon>Flavobacteriia</taxon>
        <taxon>Flavobacteriales</taxon>
        <taxon>Flavobacteriaceae</taxon>
        <taxon>Zhouia</taxon>
    </lineage>
</organism>
<keyword evidence="2" id="KW-1185">Reference proteome</keyword>
<dbReference type="AlphaFoldDB" id="W2USF3"/>
<reference evidence="2" key="1">
    <citation type="submission" date="2013-11" db="EMBL/GenBank/DDBJ databases">
        <title>Draft genome sequence from a member of Zhouia, isolated tidal flat.</title>
        <authorList>
            <person name="Jin H."/>
            <person name="Jeon C.O."/>
        </authorList>
    </citation>
    <scope>NUCLEOTIDE SEQUENCE [LARGE SCALE GENOMIC DNA]</scope>
    <source>
        <strain evidence="2">AD3</strain>
    </source>
</reference>
<proteinExistence type="predicted"/>
<gene>
    <name evidence="1" type="ORF">P278_05210</name>
</gene>
<dbReference type="Proteomes" id="UP000018850">
    <property type="component" value="Unassembled WGS sequence"/>
</dbReference>
<dbReference type="SUPFAM" id="SSF51182">
    <property type="entry name" value="RmlC-like cupins"/>
    <property type="match status" value="1"/>
</dbReference>
<dbReference type="EMBL" id="AYXY01000001">
    <property type="protein sequence ID" value="ETN97095.1"/>
    <property type="molecule type" value="Genomic_DNA"/>
</dbReference>
<name>W2USF3_9FLAO</name>
<comment type="caution">
    <text evidence="1">The sequence shown here is derived from an EMBL/GenBank/DDBJ whole genome shotgun (WGS) entry which is preliminary data.</text>
</comment>
<reference evidence="1 2" key="2">
    <citation type="journal article" date="2016" name="Genome Announc.">
        <title>Draft Genome Sequence of Zhouia amylolytica AD3, Isolated from Tidal Flat Sediment.</title>
        <authorList>
            <person name="Jia B."/>
            <person name="Jin H.M."/>
            <person name="Lee H.J."/>
            <person name="Jeon C.O."/>
        </authorList>
    </citation>
    <scope>NUCLEOTIDE SEQUENCE [LARGE SCALE GENOMIC DNA]</scope>
    <source>
        <strain evidence="1 2">AD3</strain>
    </source>
</reference>
<accession>W2USF3</accession>
<dbReference type="Gene3D" id="2.60.120.10">
    <property type="entry name" value="Jelly Rolls"/>
    <property type="match status" value="1"/>
</dbReference>
<dbReference type="eggNOG" id="COG1917">
    <property type="taxonomic scope" value="Bacteria"/>
</dbReference>
<evidence type="ECO:0000313" key="1">
    <source>
        <dbReference type="EMBL" id="ETN97095.1"/>
    </source>
</evidence>
<dbReference type="InterPro" id="IPR014710">
    <property type="entry name" value="RmlC-like_jellyroll"/>
</dbReference>
<evidence type="ECO:0000313" key="2">
    <source>
        <dbReference type="Proteomes" id="UP000018850"/>
    </source>
</evidence>
<evidence type="ECO:0008006" key="3">
    <source>
        <dbReference type="Google" id="ProtNLM"/>
    </source>
</evidence>
<sequence>MNDSQFKKLISFDIAEKLTYTSNAISKITVLKKKTGEIKAMSFDIGMELAGEKSASSIFFQIIEGNAKIIIDDEVTFLKLGDTMVIPKHTDYLIIATQRFKMLFIDLNLELNTLHLNKKSTENKRYKAGQTVYSKVNPTKPLIVRAFLNKIYYCFVKDSPEDKEEVYFERELTT</sequence>
<protein>
    <recommendedName>
        <fullName evidence="3">Cupin 2 conserved barrel domain-containing protein</fullName>
    </recommendedName>
</protein>